<dbReference type="Gene3D" id="3.30.750.24">
    <property type="entry name" value="STAS domain"/>
    <property type="match status" value="1"/>
</dbReference>
<dbReference type="Pfam" id="PF01740">
    <property type="entry name" value="STAS"/>
    <property type="match status" value="1"/>
</dbReference>
<dbReference type="PANTHER" id="PTHR33495:SF2">
    <property type="entry name" value="ANTI-SIGMA FACTOR ANTAGONIST TM_1081-RELATED"/>
    <property type="match status" value="1"/>
</dbReference>
<dbReference type="InterPro" id="IPR002645">
    <property type="entry name" value="STAS_dom"/>
</dbReference>
<dbReference type="EMBL" id="JBHSXS010000005">
    <property type="protein sequence ID" value="MFC6880317.1"/>
    <property type="molecule type" value="Genomic_DNA"/>
</dbReference>
<dbReference type="CDD" id="cd07043">
    <property type="entry name" value="STAS_anti-anti-sigma_factors"/>
    <property type="match status" value="1"/>
</dbReference>
<evidence type="ECO:0000256" key="1">
    <source>
        <dbReference type="ARBA" id="ARBA00009013"/>
    </source>
</evidence>
<organism evidence="4 5">
    <name type="scientific">Actinomadura yumaensis</name>
    <dbReference type="NCBI Taxonomy" id="111807"/>
    <lineage>
        <taxon>Bacteria</taxon>
        <taxon>Bacillati</taxon>
        <taxon>Actinomycetota</taxon>
        <taxon>Actinomycetes</taxon>
        <taxon>Streptosporangiales</taxon>
        <taxon>Thermomonosporaceae</taxon>
        <taxon>Actinomadura</taxon>
    </lineage>
</organism>
<proteinExistence type="inferred from homology"/>
<dbReference type="RefSeq" id="WP_160821047.1">
    <property type="nucleotide sequence ID" value="NZ_JBHSXE010000001.1"/>
</dbReference>
<dbReference type="NCBIfam" id="TIGR00377">
    <property type="entry name" value="ant_ant_sig"/>
    <property type="match status" value="1"/>
</dbReference>
<dbReference type="Proteomes" id="UP001596380">
    <property type="component" value="Unassembled WGS sequence"/>
</dbReference>
<dbReference type="InterPro" id="IPR003658">
    <property type="entry name" value="Anti-sigma_ant"/>
</dbReference>
<evidence type="ECO:0000256" key="2">
    <source>
        <dbReference type="RuleBase" id="RU003749"/>
    </source>
</evidence>
<evidence type="ECO:0000259" key="3">
    <source>
        <dbReference type="PROSITE" id="PS50801"/>
    </source>
</evidence>
<comment type="caution">
    <text evidence="4">The sequence shown here is derived from an EMBL/GenBank/DDBJ whole genome shotgun (WGS) entry which is preliminary data.</text>
</comment>
<protein>
    <recommendedName>
        <fullName evidence="2">Anti-sigma factor antagonist</fullName>
    </recommendedName>
</protein>
<keyword evidence="5" id="KW-1185">Reference proteome</keyword>
<evidence type="ECO:0000313" key="4">
    <source>
        <dbReference type="EMBL" id="MFC6880317.1"/>
    </source>
</evidence>
<dbReference type="PROSITE" id="PS50801">
    <property type="entry name" value="STAS"/>
    <property type="match status" value="1"/>
</dbReference>
<accession>A0ABW2CFU6</accession>
<feature type="domain" description="STAS" evidence="3">
    <location>
        <begin position="3"/>
        <end position="111"/>
    </location>
</feature>
<dbReference type="SUPFAM" id="SSF52091">
    <property type="entry name" value="SpoIIaa-like"/>
    <property type="match status" value="1"/>
</dbReference>
<name>A0ABW2CFU6_9ACTN</name>
<dbReference type="PANTHER" id="PTHR33495">
    <property type="entry name" value="ANTI-SIGMA FACTOR ANTAGONIST TM_1081-RELATED-RELATED"/>
    <property type="match status" value="1"/>
</dbReference>
<comment type="similarity">
    <text evidence="1 2">Belongs to the anti-sigma-factor antagonist family.</text>
</comment>
<reference evidence="5" key="1">
    <citation type="journal article" date="2019" name="Int. J. Syst. Evol. Microbiol.">
        <title>The Global Catalogue of Microorganisms (GCM) 10K type strain sequencing project: providing services to taxonomists for standard genome sequencing and annotation.</title>
        <authorList>
            <consortium name="The Broad Institute Genomics Platform"/>
            <consortium name="The Broad Institute Genome Sequencing Center for Infectious Disease"/>
            <person name="Wu L."/>
            <person name="Ma J."/>
        </authorList>
    </citation>
    <scope>NUCLEOTIDE SEQUENCE [LARGE SCALE GENOMIC DNA]</scope>
    <source>
        <strain evidence="5">JCM 3369</strain>
    </source>
</reference>
<gene>
    <name evidence="4" type="ORF">ACFQKB_11140</name>
</gene>
<evidence type="ECO:0000313" key="5">
    <source>
        <dbReference type="Proteomes" id="UP001596380"/>
    </source>
</evidence>
<dbReference type="InterPro" id="IPR036513">
    <property type="entry name" value="STAS_dom_sf"/>
</dbReference>
<sequence>MDFDVHLLHHDRCTIVRVQGDIDVVSRGRFEKAMFDVLDAGGPLIVDLREVTFCDSTGLNAIVSANRRAAERGTVLALIAIPPRVERVFRITALDKYLSIHDTLRDALAAMPPTPLR</sequence>